<reference evidence="1 2" key="1">
    <citation type="journal article" date="2019" name="Sci. Rep.">
        <title>Orb-weaving spider Araneus ventricosus genome elucidates the spidroin gene catalogue.</title>
        <authorList>
            <person name="Kono N."/>
            <person name="Nakamura H."/>
            <person name="Ohtoshi R."/>
            <person name="Moran D.A.P."/>
            <person name="Shinohara A."/>
            <person name="Yoshida Y."/>
            <person name="Fujiwara M."/>
            <person name="Mori M."/>
            <person name="Tomita M."/>
            <person name="Arakawa K."/>
        </authorList>
    </citation>
    <scope>NUCLEOTIDE SEQUENCE [LARGE SCALE GENOMIC DNA]</scope>
</reference>
<dbReference type="EMBL" id="BGPR01002154">
    <property type="protein sequence ID" value="GBM68636.1"/>
    <property type="molecule type" value="Genomic_DNA"/>
</dbReference>
<keyword evidence="2" id="KW-1185">Reference proteome</keyword>
<proteinExistence type="predicted"/>
<evidence type="ECO:0000313" key="2">
    <source>
        <dbReference type="Proteomes" id="UP000499080"/>
    </source>
</evidence>
<dbReference type="Proteomes" id="UP000499080">
    <property type="component" value="Unassembled WGS sequence"/>
</dbReference>
<protein>
    <submittedName>
        <fullName evidence="1">Uncharacterized protein</fullName>
    </submittedName>
</protein>
<name>A0A4Y2HTA4_ARAVE</name>
<gene>
    <name evidence="1" type="ORF">AVEN_212204_1</name>
</gene>
<accession>A0A4Y2HTA4</accession>
<organism evidence="1 2">
    <name type="scientific">Araneus ventricosus</name>
    <name type="common">Orbweaver spider</name>
    <name type="synonym">Epeira ventricosa</name>
    <dbReference type="NCBI Taxonomy" id="182803"/>
    <lineage>
        <taxon>Eukaryota</taxon>
        <taxon>Metazoa</taxon>
        <taxon>Ecdysozoa</taxon>
        <taxon>Arthropoda</taxon>
        <taxon>Chelicerata</taxon>
        <taxon>Arachnida</taxon>
        <taxon>Araneae</taxon>
        <taxon>Araneomorphae</taxon>
        <taxon>Entelegynae</taxon>
        <taxon>Araneoidea</taxon>
        <taxon>Araneidae</taxon>
        <taxon>Araneus</taxon>
    </lineage>
</organism>
<dbReference type="AlphaFoldDB" id="A0A4Y2HTA4"/>
<evidence type="ECO:0000313" key="1">
    <source>
        <dbReference type="EMBL" id="GBM68636.1"/>
    </source>
</evidence>
<sequence length="38" mass="4427">MVLAKKRHLHSGPDIKTWFELQNSNGESNHLPRQRLST</sequence>
<comment type="caution">
    <text evidence="1">The sequence shown here is derived from an EMBL/GenBank/DDBJ whole genome shotgun (WGS) entry which is preliminary data.</text>
</comment>
<feature type="non-terminal residue" evidence="1">
    <location>
        <position position="38"/>
    </location>
</feature>